<comment type="similarity">
    <text evidence="2">Belongs to the peptidase M20A family.</text>
</comment>
<dbReference type="EMBL" id="JBBEGN010000024">
    <property type="protein sequence ID" value="MEJ2871512.1"/>
    <property type="molecule type" value="Genomic_DNA"/>
</dbReference>
<evidence type="ECO:0000256" key="4">
    <source>
        <dbReference type="ARBA" id="ARBA00022801"/>
    </source>
</evidence>
<feature type="domain" description="Peptidase M20 dimerisation" evidence="6">
    <location>
        <begin position="173"/>
        <end position="271"/>
    </location>
</feature>
<dbReference type="InterPro" id="IPR001261">
    <property type="entry name" value="ArgE/DapE_CS"/>
</dbReference>
<evidence type="ECO:0000256" key="5">
    <source>
        <dbReference type="ARBA" id="ARBA00022833"/>
    </source>
</evidence>
<reference evidence="7 8" key="1">
    <citation type="submission" date="2024-03" db="EMBL/GenBank/DDBJ databases">
        <title>Actinomycetospora sp. OC33-EN08, a novel actinomycete isolated from wild orchid (Aerides multiflora).</title>
        <authorList>
            <person name="Suriyachadkun C."/>
        </authorList>
    </citation>
    <scope>NUCLEOTIDE SEQUENCE [LARGE SCALE GENOMIC DNA]</scope>
    <source>
        <strain evidence="7 8">OC33-EN08</strain>
    </source>
</reference>
<proteinExistence type="inferred from homology"/>
<dbReference type="InterPro" id="IPR002933">
    <property type="entry name" value="Peptidase_M20"/>
</dbReference>
<gene>
    <name evidence="7" type="ORF">WCD74_27380</name>
</gene>
<evidence type="ECO:0000313" key="8">
    <source>
        <dbReference type="Proteomes" id="UP001385809"/>
    </source>
</evidence>
<evidence type="ECO:0000259" key="6">
    <source>
        <dbReference type="Pfam" id="PF07687"/>
    </source>
</evidence>
<dbReference type="SUPFAM" id="SSF53187">
    <property type="entry name" value="Zn-dependent exopeptidases"/>
    <property type="match status" value="1"/>
</dbReference>
<keyword evidence="3" id="KW-0479">Metal-binding</keyword>
<dbReference type="CDD" id="cd08659">
    <property type="entry name" value="M20_ArgE_DapE-like"/>
    <property type="match status" value="1"/>
</dbReference>
<dbReference type="InterPro" id="IPR011650">
    <property type="entry name" value="Peptidase_M20_dimer"/>
</dbReference>
<keyword evidence="4" id="KW-0378">Hydrolase</keyword>
<keyword evidence="8" id="KW-1185">Reference proteome</keyword>
<dbReference type="InterPro" id="IPR050072">
    <property type="entry name" value="Peptidase_M20A"/>
</dbReference>
<keyword evidence="5" id="KW-0862">Zinc</keyword>
<evidence type="ECO:0000256" key="3">
    <source>
        <dbReference type="ARBA" id="ARBA00022723"/>
    </source>
</evidence>
<dbReference type="SUPFAM" id="SSF55031">
    <property type="entry name" value="Bacterial exopeptidase dimerisation domain"/>
    <property type="match status" value="1"/>
</dbReference>
<dbReference type="InterPro" id="IPR036264">
    <property type="entry name" value="Bact_exopeptidase_dim_dom"/>
</dbReference>
<dbReference type="Gene3D" id="3.40.630.10">
    <property type="entry name" value="Zn peptidases"/>
    <property type="match status" value="1"/>
</dbReference>
<sequence length="364" mass="36979">MSRPVSAALDLARELVRLDTRGGGERAAAEVVAGRLDDAGLRVHLDEPAPGRANVVARTSDVAGTDRPAAVTLSGHLDTVPAIDDAWSFDPLAGDVVDGRLRGRGASDMKGGVAAMVEAACARARAGGGELQVVFTFGEETGCDGARALDRSLLAPSPLLVVGEMTGNRPLLGHKGALWLRLTARGVSAHGSRPELGHNALVDLARAALAVHAHADWPTSDTHGPMTANVGTFHAGVQPNLVPDHAEMAVDLRLVPGTDADAAVATVRGLVGDGVGIERVVDLPVVDTDPGSVARACELLGGDVAPVYATYFTDAAVLAGALGGAATIICGPGDPDQAHVTDETCSVALIDDAVKAYGRLLAGG</sequence>
<comment type="caution">
    <text evidence="7">The sequence shown here is derived from an EMBL/GenBank/DDBJ whole genome shotgun (WGS) entry which is preliminary data.</text>
</comment>
<evidence type="ECO:0000313" key="7">
    <source>
        <dbReference type="EMBL" id="MEJ2871512.1"/>
    </source>
</evidence>
<name>A0ABU8MWI5_9PSEU</name>
<protein>
    <submittedName>
        <fullName evidence="7">M20 family metallopeptidase</fullName>
    </submittedName>
</protein>
<dbReference type="Proteomes" id="UP001385809">
    <property type="component" value="Unassembled WGS sequence"/>
</dbReference>
<dbReference type="RefSeq" id="WP_337698082.1">
    <property type="nucleotide sequence ID" value="NZ_JBBEGN010000024.1"/>
</dbReference>
<comment type="cofactor">
    <cofactor evidence="1">
        <name>Zn(2+)</name>
        <dbReference type="ChEBI" id="CHEBI:29105"/>
    </cofactor>
</comment>
<evidence type="ECO:0000256" key="2">
    <source>
        <dbReference type="ARBA" id="ARBA00006247"/>
    </source>
</evidence>
<dbReference type="PANTHER" id="PTHR43808:SF8">
    <property type="entry name" value="PEPTIDASE M20 DIMERISATION DOMAIN-CONTAINING PROTEIN"/>
    <property type="match status" value="1"/>
</dbReference>
<dbReference type="Gene3D" id="3.30.70.360">
    <property type="match status" value="1"/>
</dbReference>
<dbReference type="PANTHER" id="PTHR43808">
    <property type="entry name" value="ACETYLORNITHINE DEACETYLASE"/>
    <property type="match status" value="1"/>
</dbReference>
<accession>A0ABU8MWI5</accession>
<organism evidence="7 8">
    <name type="scientific">Actinomycetospora aurantiaca</name>
    <dbReference type="NCBI Taxonomy" id="3129233"/>
    <lineage>
        <taxon>Bacteria</taxon>
        <taxon>Bacillati</taxon>
        <taxon>Actinomycetota</taxon>
        <taxon>Actinomycetes</taxon>
        <taxon>Pseudonocardiales</taxon>
        <taxon>Pseudonocardiaceae</taxon>
        <taxon>Actinomycetospora</taxon>
    </lineage>
</organism>
<dbReference type="PROSITE" id="PS00759">
    <property type="entry name" value="ARGE_DAPE_CPG2_2"/>
    <property type="match status" value="1"/>
</dbReference>
<evidence type="ECO:0000256" key="1">
    <source>
        <dbReference type="ARBA" id="ARBA00001947"/>
    </source>
</evidence>
<dbReference type="Pfam" id="PF07687">
    <property type="entry name" value="M20_dimer"/>
    <property type="match status" value="1"/>
</dbReference>
<dbReference type="Pfam" id="PF01546">
    <property type="entry name" value="Peptidase_M20"/>
    <property type="match status" value="1"/>
</dbReference>